<gene>
    <name evidence="7" type="ORF">CB0940_02092</name>
    <name evidence="8" type="ORF">RHO25_002395</name>
</gene>
<protein>
    <submittedName>
        <fullName evidence="7">Anucleate primary sterigmata protein B</fullName>
    </submittedName>
</protein>
<keyword evidence="10" id="KW-1185">Reference proteome</keyword>
<feature type="region of interest" description="Disordered" evidence="4">
    <location>
        <begin position="479"/>
        <end position="506"/>
    </location>
</feature>
<name>A0A2G5I982_CERBT</name>
<feature type="region of interest" description="Disordered" evidence="4">
    <location>
        <begin position="869"/>
        <end position="890"/>
    </location>
</feature>
<proteinExistence type="predicted"/>
<dbReference type="OrthoDB" id="10255000at2759"/>
<feature type="coiled-coil region" evidence="3">
    <location>
        <begin position="419"/>
        <end position="463"/>
    </location>
</feature>
<feature type="region of interest" description="Disordered" evidence="4">
    <location>
        <begin position="147"/>
        <end position="168"/>
    </location>
</feature>
<sequence length="1262" mass="145543">MAAEDASPSLESSQLLSPPALESTFLDSPLAQRAAAHNAAPNAQIHINGGSNTPSDLDRSSLSRLSLMDRMPSMSTVHTASTNNTMLPEELAAANDPRTPRALSPEQKRYREYEEDLDNALDTAVIRRVKSIQVPETVARDFRLKTRDLSPDRRPASSGGYGEARLNARPRRTLTLKEQNAKIDALTKENFDLKLKIHFLDQALQNRSEDGIRELVETNVQLQTDLASERKENASMRKKMRDMEMRMKQQEEALAEAQSQRKSTVRDDEDDNPTLQAQMHEEILYLHQQNDRLEEQVTTLREEIMDKELEKRKMAEHMRGMAGKRGQDANGMKEMEDMWQDLLNAETGRREQAEDELSALRAELTKLQMEKASPSASRMVDRNLKTPRRRSRAPPADEAESAAEEDMVNGVESGQNDLIEQLKHENDELRRSLGAQTSMLTSRNRERERLQEEIESLKLLQRKGDGRSVAGESIFERSISRAHQRAQSRQSDHTAVTEAERDDWHKKEGELRDANAEQRLKYQELDRKYNQYLNYIQVLESDYQQMETELEEQQQDIKNLQQERDELLAFGEDKEQELANLKEEALEEINALDQEREKLEKNLEDTYNKLEKTQSKLQTTTEGYQGLQAELRDITARVIDLDDVKTHNMRTIETLEQQIAEAEEEITKWEQKCNELDQKNRKLEITEESLHSEITFLREEQEGDKIKIGELEGSLNAAHATIQDEQEKLRELTESMEEERRQRDTLENKSKEEVQKVLDDLNAENTRAKDEIRRLRRALSAKEVEFSSEKSKLEQLEQSLRSLLGDPEGTRQSLLGDIEKLQRELETTINTLDKAKMDLSDKDRLLRHRDGLLESTSLESRRLSDLLEKERNQRKHDLESFEKSSRGQATHMRTIAQQESKMLELETLYNQDKRKMSALEQKYREQMHERNNLLLALWNRLSTLCGADFAQRHSLVNGEVPSVESIHKNLPAFNKNVISAVKTIEAVIGGFKQRIRTIEKDLWKDYQTLEHNLELRARRMDHLERAVIEAQQQFEEQQRIAAQEAASRPEMPQRGKSYSAKSSEEISRLKSELKLLKTELKFHRQHPSAMAQQMLNAHNQALSGEPLHSRTASSAGSISGVGKSPARQALSHLLRHNSTSAVEQLSYMSRHSEENQQPSPTRQQIIVPPPAAPAPNETRWVHRLKELERRLKAEREARLLDRQGARKRLEEGRLENEELKAMLERERANNGSRLEGEMERSASVVEDRVPEEFEEEMAGREV</sequence>
<feature type="region of interest" description="Disordered" evidence="4">
    <location>
        <begin position="732"/>
        <end position="751"/>
    </location>
</feature>
<reference evidence="7 9" key="1">
    <citation type="submission" date="2015-10" db="EMBL/GenBank/DDBJ databases">
        <title>The cercosporin biosynthetic gene cluster was horizontally transferred to several fungal lineages and shown to be expanded in Cercospora beticola based on microsynteny with recipient genomes.</title>
        <authorList>
            <person name="De Jonge R."/>
            <person name="Ebert M.K."/>
            <person name="Suttle J.C."/>
            <person name="Jurick Ii W.M."/>
            <person name="Secor G.A."/>
            <person name="Thomma B.P."/>
            <person name="Van De Peer Y."/>
            <person name="Bolton M.D."/>
        </authorList>
    </citation>
    <scope>NUCLEOTIDE SEQUENCE [LARGE SCALE GENOMIC DNA]</scope>
    <source>
        <strain evidence="7 9">09-40</strain>
    </source>
</reference>
<keyword evidence="3" id="KW-0175">Coiled coil</keyword>
<dbReference type="Pfam" id="PF12808">
    <property type="entry name" value="Mto2_bdg"/>
    <property type="match status" value="1"/>
</dbReference>
<dbReference type="Proteomes" id="UP001302367">
    <property type="component" value="Chromosome 2"/>
</dbReference>
<dbReference type="EMBL" id="LKMD01000100">
    <property type="protein sequence ID" value="PIB01338.1"/>
    <property type="molecule type" value="Genomic_DNA"/>
</dbReference>
<evidence type="ECO:0000256" key="3">
    <source>
        <dbReference type="SAM" id="Coils"/>
    </source>
</evidence>
<evidence type="ECO:0000259" key="6">
    <source>
        <dbReference type="Pfam" id="PF12808"/>
    </source>
</evidence>
<dbReference type="PANTHER" id="PTHR45615">
    <property type="entry name" value="MYOSIN HEAVY CHAIN, NON-MUSCLE"/>
    <property type="match status" value="1"/>
</dbReference>
<keyword evidence="2" id="KW-0963">Cytoplasm</keyword>
<dbReference type="GO" id="GO:0016460">
    <property type="term" value="C:myosin II complex"/>
    <property type="evidence" value="ECO:0007669"/>
    <property type="project" value="TreeGrafter"/>
</dbReference>
<dbReference type="InterPro" id="IPR012943">
    <property type="entry name" value="Cnn_1N"/>
</dbReference>
<feature type="compositionally biased region" description="Polar residues" evidence="4">
    <location>
        <begin position="1147"/>
        <end position="1164"/>
    </location>
</feature>
<dbReference type="GO" id="GO:0000146">
    <property type="term" value="F:microfilament motor activity"/>
    <property type="evidence" value="ECO:0007669"/>
    <property type="project" value="TreeGrafter"/>
</dbReference>
<feature type="domain" description="Mto1-like Mto2p-binding" evidence="6">
    <location>
        <begin position="1179"/>
        <end position="1230"/>
    </location>
</feature>
<dbReference type="AlphaFoldDB" id="A0A2G5I982"/>
<dbReference type="PANTHER" id="PTHR45615:SF40">
    <property type="entry name" value="MYOSIN HEAVY CHAIN, NON-MUSCLE"/>
    <property type="match status" value="1"/>
</dbReference>
<feature type="region of interest" description="Disordered" evidence="4">
    <location>
        <begin position="1147"/>
        <end position="1177"/>
    </location>
</feature>
<dbReference type="GO" id="GO:0032982">
    <property type="term" value="C:myosin filament"/>
    <property type="evidence" value="ECO:0007669"/>
    <property type="project" value="TreeGrafter"/>
</dbReference>
<dbReference type="InterPro" id="IPR024545">
    <property type="entry name" value="Mto1-like_Mto2p-bd"/>
</dbReference>
<feature type="region of interest" description="Disordered" evidence="4">
    <location>
        <begin position="249"/>
        <end position="272"/>
    </location>
</feature>
<evidence type="ECO:0000256" key="4">
    <source>
        <dbReference type="SAM" id="MobiDB-lite"/>
    </source>
</evidence>
<accession>A0A2G5I982</accession>
<feature type="region of interest" description="Disordered" evidence="4">
    <location>
        <begin position="369"/>
        <end position="408"/>
    </location>
</feature>
<feature type="compositionally biased region" description="Low complexity" evidence="4">
    <location>
        <begin position="1"/>
        <end position="23"/>
    </location>
</feature>
<organism evidence="7 9">
    <name type="scientific">Cercospora beticola</name>
    <name type="common">Sugarbeet leaf spot fungus</name>
    <dbReference type="NCBI Taxonomy" id="122368"/>
    <lineage>
        <taxon>Eukaryota</taxon>
        <taxon>Fungi</taxon>
        <taxon>Dikarya</taxon>
        <taxon>Ascomycota</taxon>
        <taxon>Pezizomycotina</taxon>
        <taxon>Dothideomycetes</taxon>
        <taxon>Dothideomycetidae</taxon>
        <taxon>Mycosphaerellales</taxon>
        <taxon>Mycosphaerellaceae</taxon>
        <taxon>Cercospora</taxon>
    </lineage>
</organism>
<feature type="compositionally biased region" description="Acidic residues" evidence="4">
    <location>
        <begin position="397"/>
        <end position="407"/>
    </location>
</feature>
<feature type="compositionally biased region" description="Basic and acidic residues" evidence="4">
    <location>
        <begin position="869"/>
        <end position="885"/>
    </location>
</feature>
<dbReference type="GO" id="GO:0005815">
    <property type="term" value="C:microtubule organizing center"/>
    <property type="evidence" value="ECO:0007669"/>
    <property type="project" value="InterPro"/>
</dbReference>
<dbReference type="Gene3D" id="1.10.287.1490">
    <property type="match status" value="1"/>
</dbReference>
<evidence type="ECO:0000256" key="1">
    <source>
        <dbReference type="ARBA" id="ARBA00004496"/>
    </source>
</evidence>
<feature type="domain" description="Centrosomin N-terminal motif 1" evidence="5">
    <location>
        <begin position="175"/>
        <end position="247"/>
    </location>
</feature>
<dbReference type="GO" id="GO:0005737">
    <property type="term" value="C:cytoplasm"/>
    <property type="evidence" value="ECO:0007669"/>
    <property type="project" value="UniProtKB-SubCell"/>
</dbReference>
<reference evidence="8 10" key="2">
    <citation type="submission" date="2023-09" db="EMBL/GenBank/DDBJ databases">
        <title>Complete-Gapless Cercospora beticola genome.</title>
        <authorList>
            <person name="Wyatt N.A."/>
            <person name="Spanner R.E."/>
            <person name="Bolton M.D."/>
        </authorList>
    </citation>
    <scope>NUCLEOTIDE SEQUENCE [LARGE SCALE GENOMIC DNA]</scope>
    <source>
        <strain evidence="8">Cb09-40</strain>
    </source>
</reference>
<evidence type="ECO:0000259" key="5">
    <source>
        <dbReference type="Pfam" id="PF07989"/>
    </source>
</evidence>
<feature type="region of interest" description="Disordered" evidence="4">
    <location>
        <begin position="1"/>
        <end position="59"/>
    </location>
</feature>
<feature type="region of interest" description="Disordered" evidence="4">
    <location>
        <begin position="1226"/>
        <end position="1262"/>
    </location>
</feature>
<dbReference type="Proteomes" id="UP000230605">
    <property type="component" value="Chromosome 1"/>
</dbReference>
<feature type="region of interest" description="Disordered" evidence="4">
    <location>
        <begin position="1104"/>
        <end position="1123"/>
    </location>
</feature>
<feature type="region of interest" description="Disordered" evidence="4">
    <location>
        <begin position="90"/>
        <end position="110"/>
    </location>
</feature>
<evidence type="ECO:0000313" key="9">
    <source>
        <dbReference type="Proteomes" id="UP000230605"/>
    </source>
</evidence>
<evidence type="ECO:0000313" key="10">
    <source>
        <dbReference type="Proteomes" id="UP001302367"/>
    </source>
</evidence>
<evidence type="ECO:0000256" key="2">
    <source>
        <dbReference type="ARBA" id="ARBA00022490"/>
    </source>
</evidence>
<feature type="compositionally biased region" description="Low complexity" evidence="4">
    <location>
        <begin position="31"/>
        <end position="47"/>
    </location>
</feature>
<evidence type="ECO:0000313" key="7">
    <source>
        <dbReference type="EMBL" id="PIB01338.1"/>
    </source>
</evidence>
<dbReference type="GO" id="GO:0051015">
    <property type="term" value="F:actin filament binding"/>
    <property type="evidence" value="ECO:0007669"/>
    <property type="project" value="TreeGrafter"/>
</dbReference>
<evidence type="ECO:0000313" key="8">
    <source>
        <dbReference type="EMBL" id="WPA97784.1"/>
    </source>
</evidence>
<dbReference type="Pfam" id="PF07989">
    <property type="entry name" value="Cnn_1N"/>
    <property type="match status" value="1"/>
</dbReference>
<dbReference type="EMBL" id="CP134185">
    <property type="protein sequence ID" value="WPA97784.1"/>
    <property type="molecule type" value="Genomic_DNA"/>
</dbReference>
<feature type="region of interest" description="Disordered" evidence="4">
    <location>
        <begin position="1039"/>
        <end position="1063"/>
    </location>
</feature>
<comment type="subcellular location">
    <subcellularLocation>
        <location evidence="1">Cytoplasm</location>
    </subcellularLocation>
</comment>